<protein>
    <submittedName>
        <fullName evidence="1">GTP-binding protein</fullName>
    </submittedName>
</protein>
<proteinExistence type="predicted"/>
<sequence length="44" mass="4838">MYCRTLNLYHTSPGGAVAKSCNHASLFKLDVLCFGFVSKEELVS</sequence>
<accession>A0A2P2Q8L4</accession>
<organism evidence="1">
    <name type="scientific">Rhizophora mucronata</name>
    <name type="common">Asiatic mangrove</name>
    <dbReference type="NCBI Taxonomy" id="61149"/>
    <lineage>
        <taxon>Eukaryota</taxon>
        <taxon>Viridiplantae</taxon>
        <taxon>Streptophyta</taxon>
        <taxon>Embryophyta</taxon>
        <taxon>Tracheophyta</taxon>
        <taxon>Spermatophyta</taxon>
        <taxon>Magnoliopsida</taxon>
        <taxon>eudicotyledons</taxon>
        <taxon>Gunneridae</taxon>
        <taxon>Pentapetalae</taxon>
        <taxon>rosids</taxon>
        <taxon>fabids</taxon>
        <taxon>Malpighiales</taxon>
        <taxon>Rhizophoraceae</taxon>
        <taxon>Rhizophora</taxon>
    </lineage>
</organism>
<reference evidence="1" key="1">
    <citation type="submission" date="2018-02" db="EMBL/GenBank/DDBJ databases">
        <title>Rhizophora mucronata_Transcriptome.</title>
        <authorList>
            <person name="Meera S.P."/>
            <person name="Sreeshan A."/>
            <person name="Augustine A."/>
        </authorList>
    </citation>
    <scope>NUCLEOTIDE SEQUENCE</scope>
    <source>
        <tissue evidence="1">Leaf</tissue>
    </source>
</reference>
<name>A0A2P2Q8L4_RHIMU</name>
<evidence type="ECO:0000313" key="1">
    <source>
        <dbReference type="EMBL" id="MBX63219.1"/>
    </source>
</evidence>
<dbReference type="AlphaFoldDB" id="A0A2P2Q8L4"/>
<dbReference type="EMBL" id="GGEC01082735">
    <property type="protein sequence ID" value="MBX63219.1"/>
    <property type="molecule type" value="Transcribed_RNA"/>
</dbReference>